<dbReference type="RefSeq" id="XP_035347897.1">
    <property type="nucleotide sequence ID" value="XM_035492004.1"/>
</dbReference>
<feature type="compositionally biased region" description="Basic and acidic residues" evidence="1">
    <location>
        <begin position="136"/>
        <end position="151"/>
    </location>
</feature>
<evidence type="ECO:0000259" key="2">
    <source>
        <dbReference type="Pfam" id="PF00035"/>
    </source>
</evidence>
<keyword evidence="4" id="KW-1185">Reference proteome</keyword>
<sequence length="224" mass="25135">MAALTNSPSVCWSIDTIVGRTLLSSYVTAACANQVKRDIEESVFQARINSALQGLDYRKILGNLNNEVYVEIGQDHQRSLHQAIGFLHRTKPDDEYKHMVDEYLVSEVFDISSQYAESNSSTGLNECSPPPYSTAREAEPQDPERQSPSRSDIEIWRYTSRLWEEGTSSGQVPAVTDELLRRFPPLYKVTVDFKGLEGEGQAPNKKQAKHIASKDICQKLGIIL</sequence>
<dbReference type="GeneID" id="55996363"/>
<reference evidence="4" key="1">
    <citation type="submission" date="2020-06" db="EMBL/GenBank/DDBJ databases">
        <title>A chromosome-scale genome assembly of Talaromyces rugulosus W13939.</title>
        <authorList>
            <person name="Wang B."/>
            <person name="Guo L."/>
            <person name="Ye K."/>
            <person name="Wang L."/>
        </authorList>
    </citation>
    <scope>NUCLEOTIDE SEQUENCE [LARGE SCALE GENOMIC DNA]</scope>
    <source>
        <strain evidence="4">W13939</strain>
    </source>
</reference>
<dbReference type="KEGG" id="trg:TRUGW13939_08878"/>
<evidence type="ECO:0000313" key="4">
    <source>
        <dbReference type="Proteomes" id="UP000509510"/>
    </source>
</evidence>
<feature type="domain" description="DRBM" evidence="2">
    <location>
        <begin position="185"/>
        <end position="220"/>
    </location>
</feature>
<gene>
    <name evidence="3" type="ORF">TRUGW13939_08878</name>
</gene>
<feature type="region of interest" description="Disordered" evidence="1">
    <location>
        <begin position="117"/>
        <end position="151"/>
    </location>
</feature>
<dbReference type="EMBL" id="CP055902">
    <property type="protein sequence ID" value="QKX61723.1"/>
    <property type="molecule type" value="Genomic_DNA"/>
</dbReference>
<dbReference type="SUPFAM" id="SSF54768">
    <property type="entry name" value="dsRNA-binding domain-like"/>
    <property type="match status" value="1"/>
</dbReference>
<dbReference type="AlphaFoldDB" id="A0A7H8RAU2"/>
<dbReference type="Gene3D" id="3.30.160.20">
    <property type="match status" value="1"/>
</dbReference>
<dbReference type="Pfam" id="PF00035">
    <property type="entry name" value="dsrm"/>
    <property type="match status" value="1"/>
</dbReference>
<dbReference type="CDD" id="cd00048">
    <property type="entry name" value="DSRM_SF"/>
    <property type="match status" value="1"/>
</dbReference>
<organism evidence="3 4">
    <name type="scientific">Talaromyces rugulosus</name>
    <name type="common">Penicillium rugulosum</name>
    <dbReference type="NCBI Taxonomy" id="121627"/>
    <lineage>
        <taxon>Eukaryota</taxon>
        <taxon>Fungi</taxon>
        <taxon>Dikarya</taxon>
        <taxon>Ascomycota</taxon>
        <taxon>Pezizomycotina</taxon>
        <taxon>Eurotiomycetes</taxon>
        <taxon>Eurotiomycetidae</taxon>
        <taxon>Eurotiales</taxon>
        <taxon>Trichocomaceae</taxon>
        <taxon>Talaromyces</taxon>
        <taxon>Talaromyces sect. Islandici</taxon>
    </lineage>
</organism>
<dbReference type="OrthoDB" id="3767426at2759"/>
<evidence type="ECO:0000313" key="3">
    <source>
        <dbReference type="EMBL" id="QKX61723.1"/>
    </source>
</evidence>
<dbReference type="Proteomes" id="UP000509510">
    <property type="component" value="Chromosome V"/>
</dbReference>
<evidence type="ECO:0000256" key="1">
    <source>
        <dbReference type="SAM" id="MobiDB-lite"/>
    </source>
</evidence>
<accession>A0A7H8RAU2</accession>
<protein>
    <recommendedName>
        <fullName evidence="2">DRBM domain-containing protein</fullName>
    </recommendedName>
</protein>
<dbReference type="InterPro" id="IPR014720">
    <property type="entry name" value="dsRBD_dom"/>
</dbReference>
<name>A0A7H8RAU2_TALRU</name>
<proteinExistence type="predicted"/>